<name>A0ABW6BKV7_9SPHI</name>
<evidence type="ECO:0000313" key="5">
    <source>
        <dbReference type="EMBL" id="MFD2969169.1"/>
    </source>
</evidence>
<evidence type="ECO:0000259" key="4">
    <source>
        <dbReference type="PROSITE" id="PS01124"/>
    </source>
</evidence>
<dbReference type="Gene3D" id="1.10.10.60">
    <property type="entry name" value="Homeodomain-like"/>
    <property type="match status" value="1"/>
</dbReference>
<dbReference type="InterPro" id="IPR018060">
    <property type="entry name" value="HTH_AraC"/>
</dbReference>
<dbReference type="InterPro" id="IPR009057">
    <property type="entry name" value="Homeodomain-like_sf"/>
</dbReference>
<dbReference type="Pfam" id="PF12833">
    <property type="entry name" value="HTH_18"/>
    <property type="match status" value="1"/>
</dbReference>
<protein>
    <submittedName>
        <fullName evidence="5">Helix-turn-helix transcriptional regulator</fullName>
    </submittedName>
</protein>
<feature type="domain" description="HTH araC/xylS-type" evidence="4">
    <location>
        <begin position="184"/>
        <end position="282"/>
    </location>
</feature>
<dbReference type="SMART" id="SM00342">
    <property type="entry name" value="HTH_ARAC"/>
    <property type="match status" value="1"/>
</dbReference>
<dbReference type="InterPro" id="IPR020449">
    <property type="entry name" value="Tscrpt_reg_AraC-type_HTH"/>
</dbReference>
<keyword evidence="2" id="KW-0238">DNA-binding</keyword>
<accession>A0ABW6BKV7</accession>
<evidence type="ECO:0000313" key="6">
    <source>
        <dbReference type="Proteomes" id="UP001597525"/>
    </source>
</evidence>
<dbReference type="InterPro" id="IPR053142">
    <property type="entry name" value="PchR_regulatory_protein"/>
</dbReference>
<sequence length="313" mass="35710">MITLENKHVDSEKYTSALPLQSFNKLQLMMQYVIWEEMKEIDVLFPSNGYLNILCSPETSNFNYSIDEELLQFKSPQNIIQHVKVGQHLHISGQRRKDQAIIVFIPESSLSNMFPSGTAHTTQVADSSRLSLLKSRVLHIHATAHIAKNLRIQSLLLDALALQLEMLNARNESTIHTVLLEKIVQAQQLIEKDLTKSYTISELAKAVGTNEQYLKKYFKQHLGKTIMHYALEAKMLHAKKLIMSGDFRIADVARMTGYKHATHFSMSFKKFFGILPTSLRYCLLFFQGASVELAEFELLTCIESSNVLSWCIV</sequence>
<dbReference type="Proteomes" id="UP001597525">
    <property type="component" value="Unassembled WGS sequence"/>
</dbReference>
<evidence type="ECO:0000256" key="1">
    <source>
        <dbReference type="ARBA" id="ARBA00023015"/>
    </source>
</evidence>
<dbReference type="InterPro" id="IPR018062">
    <property type="entry name" value="HTH_AraC-typ_CS"/>
</dbReference>
<dbReference type="RefSeq" id="WP_320186382.1">
    <property type="nucleotide sequence ID" value="NZ_CP138332.1"/>
</dbReference>
<reference evidence="6" key="1">
    <citation type="journal article" date="2019" name="Int. J. Syst. Evol. Microbiol.">
        <title>The Global Catalogue of Microorganisms (GCM) 10K type strain sequencing project: providing services to taxonomists for standard genome sequencing and annotation.</title>
        <authorList>
            <consortium name="The Broad Institute Genomics Platform"/>
            <consortium name="The Broad Institute Genome Sequencing Center for Infectious Disease"/>
            <person name="Wu L."/>
            <person name="Ma J."/>
        </authorList>
    </citation>
    <scope>NUCLEOTIDE SEQUENCE [LARGE SCALE GENOMIC DNA]</scope>
    <source>
        <strain evidence="6">KCTC 22814</strain>
    </source>
</reference>
<dbReference type="PROSITE" id="PS00041">
    <property type="entry name" value="HTH_ARAC_FAMILY_1"/>
    <property type="match status" value="1"/>
</dbReference>
<dbReference type="PANTHER" id="PTHR47893:SF1">
    <property type="entry name" value="REGULATORY PROTEIN PCHR"/>
    <property type="match status" value="1"/>
</dbReference>
<dbReference type="PROSITE" id="PS01124">
    <property type="entry name" value="HTH_ARAC_FAMILY_2"/>
    <property type="match status" value="1"/>
</dbReference>
<proteinExistence type="predicted"/>
<evidence type="ECO:0000256" key="3">
    <source>
        <dbReference type="ARBA" id="ARBA00023163"/>
    </source>
</evidence>
<evidence type="ECO:0000256" key="2">
    <source>
        <dbReference type="ARBA" id="ARBA00023125"/>
    </source>
</evidence>
<comment type="caution">
    <text evidence="5">The sequence shown here is derived from an EMBL/GenBank/DDBJ whole genome shotgun (WGS) entry which is preliminary data.</text>
</comment>
<dbReference type="SUPFAM" id="SSF46689">
    <property type="entry name" value="Homeodomain-like"/>
    <property type="match status" value="2"/>
</dbReference>
<dbReference type="EMBL" id="JBHUPB010000012">
    <property type="protein sequence ID" value="MFD2969169.1"/>
    <property type="molecule type" value="Genomic_DNA"/>
</dbReference>
<keyword evidence="3" id="KW-0804">Transcription</keyword>
<dbReference type="PRINTS" id="PR00032">
    <property type="entry name" value="HTHARAC"/>
</dbReference>
<organism evidence="5 6">
    <name type="scientific">Sphingobacterium bambusae</name>
    <dbReference type="NCBI Taxonomy" id="662858"/>
    <lineage>
        <taxon>Bacteria</taxon>
        <taxon>Pseudomonadati</taxon>
        <taxon>Bacteroidota</taxon>
        <taxon>Sphingobacteriia</taxon>
        <taxon>Sphingobacteriales</taxon>
        <taxon>Sphingobacteriaceae</taxon>
        <taxon>Sphingobacterium</taxon>
    </lineage>
</organism>
<dbReference type="PANTHER" id="PTHR47893">
    <property type="entry name" value="REGULATORY PROTEIN PCHR"/>
    <property type="match status" value="1"/>
</dbReference>
<keyword evidence="6" id="KW-1185">Reference proteome</keyword>
<gene>
    <name evidence="5" type="ORF">ACFS7Y_17375</name>
</gene>
<keyword evidence="1" id="KW-0805">Transcription regulation</keyword>